<dbReference type="Proteomes" id="UP000535491">
    <property type="component" value="Unassembled WGS sequence"/>
</dbReference>
<dbReference type="InterPro" id="IPR011611">
    <property type="entry name" value="PfkB_dom"/>
</dbReference>
<dbReference type="Pfam" id="PF00294">
    <property type="entry name" value="PfkB"/>
    <property type="match status" value="1"/>
</dbReference>
<dbReference type="EMBL" id="JACEIQ010000031">
    <property type="protein sequence ID" value="MBA4496361.1"/>
    <property type="molecule type" value="Genomic_DNA"/>
</dbReference>
<comment type="catalytic activity">
    <reaction evidence="6">
        <text>D-tagatofuranose 6-phosphate + ATP = D-tagatofuranose 1,6-bisphosphate + ADP + H(+)</text>
        <dbReference type="Rhea" id="RHEA:12420"/>
        <dbReference type="ChEBI" id="CHEBI:15378"/>
        <dbReference type="ChEBI" id="CHEBI:30616"/>
        <dbReference type="ChEBI" id="CHEBI:58694"/>
        <dbReference type="ChEBI" id="CHEBI:58695"/>
        <dbReference type="ChEBI" id="CHEBI:456216"/>
        <dbReference type="EC" id="2.7.1.144"/>
    </reaction>
</comment>
<comment type="similarity">
    <text evidence="1">Belongs to the carbohydrate kinase pfkB family.</text>
</comment>
<dbReference type="AlphaFoldDB" id="A0A7W1WV13"/>
<dbReference type="InterPro" id="IPR002173">
    <property type="entry name" value="Carboh/pur_kinase_PfkB_CS"/>
</dbReference>
<evidence type="ECO:0000256" key="4">
    <source>
        <dbReference type="ARBA" id="ARBA00022777"/>
    </source>
</evidence>
<dbReference type="CDD" id="cd01164">
    <property type="entry name" value="FruK_PfkB_like"/>
    <property type="match status" value="1"/>
</dbReference>
<dbReference type="PANTHER" id="PTHR46566">
    <property type="entry name" value="1-PHOSPHOFRUCTOKINASE-RELATED"/>
    <property type="match status" value="1"/>
</dbReference>
<evidence type="ECO:0000313" key="8">
    <source>
        <dbReference type="EMBL" id="MBA4496361.1"/>
    </source>
</evidence>
<accession>A0A7W1WV13</accession>
<feature type="domain" description="Carbohydrate kinase PfkB" evidence="7">
    <location>
        <begin position="23"/>
        <end position="293"/>
    </location>
</feature>
<dbReference type="EC" id="2.7.1.144" evidence="6"/>
<dbReference type="PANTHER" id="PTHR46566:SF2">
    <property type="entry name" value="ATP-DEPENDENT 6-PHOSPHOFRUCTOKINASE ISOZYME 2"/>
    <property type="match status" value="1"/>
</dbReference>
<dbReference type="GO" id="GO:2001059">
    <property type="term" value="P:D-tagatose 6-phosphate catabolic process"/>
    <property type="evidence" value="ECO:0007669"/>
    <property type="project" value="UniProtKB-UniPathway"/>
</dbReference>
<evidence type="ECO:0000313" key="9">
    <source>
        <dbReference type="Proteomes" id="UP000535491"/>
    </source>
</evidence>
<evidence type="ECO:0000259" key="7">
    <source>
        <dbReference type="Pfam" id="PF00294"/>
    </source>
</evidence>
<evidence type="ECO:0000256" key="3">
    <source>
        <dbReference type="ARBA" id="ARBA00022741"/>
    </source>
</evidence>
<keyword evidence="2 6" id="KW-0808">Transferase</keyword>
<dbReference type="GO" id="GO:0009024">
    <property type="term" value="F:tagatose-6-phosphate kinase activity"/>
    <property type="evidence" value="ECO:0007669"/>
    <property type="project" value="UniProtKB-EC"/>
</dbReference>
<dbReference type="InterPro" id="IPR029056">
    <property type="entry name" value="Ribokinase-like"/>
</dbReference>
<dbReference type="SUPFAM" id="SSF53613">
    <property type="entry name" value="Ribokinase-like"/>
    <property type="match status" value="1"/>
</dbReference>
<dbReference type="RefSeq" id="WP_181754710.1">
    <property type="nucleotide sequence ID" value="NZ_JACEIQ010000031.1"/>
</dbReference>
<dbReference type="GO" id="GO:0016052">
    <property type="term" value="P:carbohydrate catabolic process"/>
    <property type="evidence" value="ECO:0007669"/>
    <property type="project" value="UniProtKB-ARBA"/>
</dbReference>
<dbReference type="GO" id="GO:0008443">
    <property type="term" value="F:phosphofructokinase activity"/>
    <property type="evidence" value="ECO:0007669"/>
    <property type="project" value="UniProtKB-ARBA"/>
</dbReference>
<reference evidence="8 9" key="1">
    <citation type="submission" date="2020-07" db="EMBL/GenBank/DDBJ databases">
        <authorList>
            <person name="Feng H."/>
        </authorList>
    </citation>
    <scope>NUCLEOTIDE SEQUENCE [LARGE SCALE GENOMIC DNA]</scope>
    <source>
        <strain evidence="9">s-10</strain>
    </source>
</reference>
<name>A0A7W1WV13_9BACL</name>
<dbReference type="PROSITE" id="PS00584">
    <property type="entry name" value="PFKB_KINASES_2"/>
    <property type="match status" value="1"/>
</dbReference>
<keyword evidence="4 8" id="KW-0418">Kinase</keyword>
<evidence type="ECO:0000256" key="1">
    <source>
        <dbReference type="ARBA" id="ARBA00005380"/>
    </source>
</evidence>
<dbReference type="FunFam" id="3.40.1190.20:FF:000001">
    <property type="entry name" value="Phosphofructokinase"/>
    <property type="match status" value="1"/>
</dbReference>
<keyword evidence="9" id="KW-1185">Reference proteome</keyword>
<gene>
    <name evidence="8" type="ORF">H1191_19025</name>
</gene>
<comment type="similarity">
    <text evidence="6">Belongs to the carbohydrate kinase PfkB family. LacC subfamily.</text>
</comment>
<dbReference type="InterPro" id="IPR017583">
    <property type="entry name" value="Tagatose/fructose_Pkinase"/>
</dbReference>
<comment type="caution">
    <text evidence="8">The sequence shown here is derived from an EMBL/GenBank/DDBJ whole genome shotgun (WGS) entry which is preliminary data.</text>
</comment>
<comment type="pathway">
    <text evidence="6">Carbohydrate metabolism; D-tagatose 6-phosphate degradation; D-glyceraldehyde 3-phosphate and glycerone phosphate from D-tagatose 6-phosphate: step 1/2.</text>
</comment>
<protein>
    <recommendedName>
        <fullName evidence="6">Tagatose-6-phosphate kinase</fullName>
        <ecNumber evidence="6">2.7.1.144</ecNumber>
    </recommendedName>
</protein>
<dbReference type="NCBIfam" id="TIGR03168">
    <property type="entry name" value="1-PFK"/>
    <property type="match status" value="1"/>
</dbReference>
<dbReference type="PIRSF" id="PIRSF000535">
    <property type="entry name" value="1PFK/6PFK/LacC"/>
    <property type="match status" value="1"/>
</dbReference>
<organism evidence="8 9">
    <name type="scientific">Paenactinomyces guangxiensis</name>
    <dbReference type="NCBI Taxonomy" id="1490290"/>
    <lineage>
        <taxon>Bacteria</taxon>
        <taxon>Bacillati</taxon>
        <taxon>Bacillota</taxon>
        <taxon>Bacilli</taxon>
        <taxon>Bacillales</taxon>
        <taxon>Thermoactinomycetaceae</taxon>
        <taxon>Paenactinomyces</taxon>
    </lineage>
</organism>
<evidence type="ECO:0000256" key="2">
    <source>
        <dbReference type="ARBA" id="ARBA00022679"/>
    </source>
</evidence>
<dbReference type="GO" id="GO:0005524">
    <property type="term" value="F:ATP binding"/>
    <property type="evidence" value="ECO:0007669"/>
    <property type="project" value="UniProtKB-KW"/>
</dbReference>
<dbReference type="Gene3D" id="3.40.1190.20">
    <property type="match status" value="1"/>
</dbReference>
<keyword evidence="5 6" id="KW-0067">ATP-binding</keyword>
<dbReference type="UniPathway" id="UPA00704">
    <property type="reaction ID" value="UER00715"/>
</dbReference>
<keyword evidence="3 6" id="KW-0547">Nucleotide-binding</keyword>
<dbReference type="GO" id="GO:0005829">
    <property type="term" value="C:cytosol"/>
    <property type="evidence" value="ECO:0007669"/>
    <property type="project" value="TreeGrafter"/>
</dbReference>
<proteinExistence type="inferred from homology"/>
<keyword evidence="6" id="KW-0423">Lactose metabolism</keyword>
<dbReference type="GO" id="GO:0005988">
    <property type="term" value="P:lactose metabolic process"/>
    <property type="evidence" value="ECO:0007669"/>
    <property type="project" value="UniProtKB-KW"/>
</dbReference>
<evidence type="ECO:0000256" key="6">
    <source>
        <dbReference type="PIRNR" id="PIRNR000535"/>
    </source>
</evidence>
<sequence>MIRIVCPNPATDRTILLPKLIVNEVNRAISTYVVPGGKGINVARACKYFQKDTTVYGFVGGAEGKGIRHGCRRMGIFDRWTEIKGNTRVCNIYVEKDTGRATVINEPGPTVTEEEENDLKNKLQTDTREDDIVIMSGSLPSGVSSRFYTELVDTLSGKQAKIIVDTSGKALQYAMQVKPWLVKPNLEEFAEISGFDPHTVDYRDLLKEMKKYVNQGAEQIIVTLGKDGLLYAGRERCFRIKSPSIPAVNPIASGDTLLGGFVSNYVQTGDIEESLKLGVACAAANAMSQYPGIPSDADIGSLLAQIEVQKAD</sequence>
<evidence type="ECO:0000256" key="5">
    <source>
        <dbReference type="ARBA" id="ARBA00022840"/>
    </source>
</evidence>
<dbReference type="GO" id="GO:0044281">
    <property type="term" value="P:small molecule metabolic process"/>
    <property type="evidence" value="ECO:0007669"/>
    <property type="project" value="UniProtKB-ARBA"/>
</dbReference>